<feature type="transmembrane region" description="Helical" evidence="6">
    <location>
        <begin position="336"/>
        <end position="358"/>
    </location>
</feature>
<feature type="transmembrane region" description="Helical" evidence="6">
    <location>
        <begin position="724"/>
        <end position="745"/>
    </location>
</feature>
<keyword evidence="3 6" id="KW-0812">Transmembrane</keyword>
<proteinExistence type="predicted"/>
<name>A0A1M5KKN9_9BACT</name>
<feature type="domain" description="ABC3 transporter permease C-terminal" evidence="7">
    <location>
        <begin position="724"/>
        <end position="833"/>
    </location>
</feature>
<feature type="transmembrane region" description="Helical" evidence="6">
    <location>
        <begin position="805"/>
        <end position="825"/>
    </location>
</feature>
<dbReference type="InterPro" id="IPR025857">
    <property type="entry name" value="MacB_PCD"/>
</dbReference>
<dbReference type="AlphaFoldDB" id="A0A1M5KKN9"/>
<feature type="transmembrane region" description="Helical" evidence="6">
    <location>
        <begin position="383"/>
        <end position="406"/>
    </location>
</feature>
<keyword evidence="10" id="KW-1185">Reference proteome</keyword>
<feature type="domain" description="MacB-like periplasmic core" evidence="8">
    <location>
        <begin position="511"/>
        <end position="682"/>
    </location>
</feature>
<evidence type="ECO:0000313" key="10">
    <source>
        <dbReference type="Proteomes" id="UP000184212"/>
    </source>
</evidence>
<evidence type="ECO:0000256" key="1">
    <source>
        <dbReference type="ARBA" id="ARBA00004651"/>
    </source>
</evidence>
<keyword evidence="2" id="KW-1003">Cell membrane</keyword>
<dbReference type="Pfam" id="PF02687">
    <property type="entry name" value="FtsX"/>
    <property type="match status" value="2"/>
</dbReference>
<evidence type="ECO:0000259" key="7">
    <source>
        <dbReference type="Pfam" id="PF02687"/>
    </source>
</evidence>
<feature type="domain" description="MacB-like periplasmic core" evidence="8">
    <location>
        <begin position="75"/>
        <end position="290"/>
    </location>
</feature>
<evidence type="ECO:0000256" key="2">
    <source>
        <dbReference type="ARBA" id="ARBA00022475"/>
    </source>
</evidence>
<evidence type="ECO:0000256" key="5">
    <source>
        <dbReference type="ARBA" id="ARBA00023136"/>
    </source>
</evidence>
<evidence type="ECO:0000259" key="8">
    <source>
        <dbReference type="Pfam" id="PF12704"/>
    </source>
</evidence>
<reference evidence="9 10" key="1">
    <citation type="submission" date="2016-11" db="EMBL/GenBank/DDBJ databases">
        <authorList>
            <person name="Jaros S."/>
            <person name="Januszkiewicz K."/>
            <person name="Wedrychowicz H."/>
        </authorList>
    </citation>
    <scope>NUCLEOTIDE SEQUENCE [LARGE SCALE GENOMIC DNA]</scope>
    <source>
        <strain evidence="9 10">DSM 24574</strain>
    </source>
</reference>
<organism evidence="9 10">
    <name type="scientific">Chryseolinea serpens</name>
    <dbReference type="NCBI Taxonomy" id="947013"/>
    <lineage>
        <taxon>Bacteria</taxon>
        <taxon>Pseudomonadati</taxon>
        <taxon>Bacteroidota</taxon>
        <taxon>Cytophagia</taxon>
        <taxon>Cytophagales</taxon>
        <taxon>Fulvivirgaceae</taxon>
        <taxon>Chryseolinea</taxon>
    </lineage>
</organism>
<feature type="transmembrane region" description="Helical" evidence="6">
    <location>
        <begin position="757"/>
        <end position="785"/>
    </location>
</feature>
<dbReference type="EMBL" id="FQWQ01000001">
    <property type="protein sequence ID" value="SHG53039.1"/>
    <property type="molecule type" value="Genomic_DNA"/>
</dbReference>
<dbReference type="InterPro" id="IPR050250">
    <property type="entry name" value="Macrolide_Exporter_MacB"/>
</dbReference>
<feature type="domain" description="ABC3 transporter permease C-terminal" evidence="7">
    <location>
        <begin position="343"/>
        <end position="454"/>
    </location>
</feature>
<accession>A0A1M5KKN9</accession>
<dbReference type="PANTHER" id="PTHR30572:SF18">
    <property type="entry name" value="ABC-TYPE MACROLIDE FAMILY EXPORT SYSTEM PERMEASE COMPONENT 2"/>
    <property type="match status" value="1"/>
</dbReference>
<dbReference type="Pfam" id="PF12704">
    <property type="entry name" value="MacB_PCD"/>
    <property type="match status" value="2"/>
</dbReference>
<feature type="transmembrane region" description="Helical" evidence="6">
    <location>
        <begin position="76"/>
        <end position="96"/>
    </location>
</feature>
<dbReference type="Proteomes" id="UP000184212">
    <property type="component" value="Unassembled WGS sequence"/>
</dbReference>
<dbReference type="PANTHER" id="PTHR30572">
    <property type="entry name" value="MEMBRANE COMPONENT OF TRANSPORTER-RELATED"/>
    <property type="match status" value="1"/>
</dbReference>
<comment type="subcellular location">
    <subcellularLocation>
        <location evidence="1">Cell membrane</location>
        <topology evidence="1">Multi-pass membrane protein</topology>
    </subcellularLocation>
</comment>
<evidence type="ECO:0000256" key="4">
    <source>
        <dbReference type="ARBA" id="ARBA00022989"/>
    </source>
</evidence>
<evidence type="ECO:0000256" key="3">
    <source>
        <dbReference type="ARBA" id="ARBA00022692"/>
    </source>
</evidence>
<evidence type="ECO:0000256" key="6">
    <source>
        <dbReference type="SAM" id="Phobius"/>
    </source>
</evidence>
<dbReference type="OrthoDB" id="5933722at2"/>
<dbReference type="GO" id="GO:0005886">
    <property type="term" value="C:plasma membrane"/>
    <property type="evidence" value="ECO:0007669"/>
    <property type="project" value="UniProtKB-SubCell"/>
</dbReference>
<sequence length="844" mass="94517">MCEEYKKSIENVLDASVRRRTRLPANGLGGFQKRLYGDTKPVFKIGLNLASAPATMIRNYLTIALRTLQRNGAYSFINIAGLAVGIAASILILLWVQDELTFNHYFSNYRDIYQIKQNATTDNGVMTKPYTPLPLREALAQDTRIKRSVLTVGQSALLTVGEKKLNKRGLDAGESFLEMFRFQLLQGDAATALREPHSIVLTQSTATALFGDEDALGKIVLVKIANNEPMKVTAILADPPENISFSFDYLLPFVYFEATADWIKYARDNWNNNAFETYVELQPGADRAGVDRFLHDVVGKHNTESREVSLFLHPMSHWRLYNNFENGKENGGLIDYVLLFSGIAAFILVIACINFMNLATARSEHRAREVGIRKSVGSSRNQLVMQFIGESLLISALAFFFSIVLVELARPFYNVLIDKHLVIDYTSPQIWLFGLSLILFTGLLAGSYPAFYLSSFRPAQILKGKVRTGRAGRMPRKVMVTLQFAFSILLTVGTVVIYKQVEYLKHREVGYDRENLMLIWSTTDIEKNFSSLKQELVNTGAAVSVTKSNSPITNIFASSPIEKWTGMRAGQRVEATNIATQYDYTKTMGIRMLEGRDFSEDFKSDTTAIILNKAAVRAMDLKDPVGDRIQMWGQTWTIIGVMDDVLMGSGSRNIDPLVMTMDPTWSSTITVRVPKSDDLEASIIRISNVFKKYSPDYPFEYRFADDEFQRKFSSINMIGRLTSAFALLAMFITGLGLFGMAAFTAEQRTKEIGIRKVLGASVTGLVLLLTKDFSRMVIVAFIFSAPLAGWAAQQFLEQYQVRIDMPLWVFPVSGLMLLGVTALIVSTQAIRASLRNPVKALRSE</sequence>
<evidence type="ECO:0000313" key="9">
    <source>
        <dbReference type="EMBL" id="SHG53039.1"/>
    </source>
</evidence>
<dbReference type="STRING" id="947013.SAMN04488109_0687"/>
<protein>
    <submittedName>
        <fullName evidence="9">ABC-type antimicrobial peptide transport system, permease component</fullName>
    </submittedName>
</protein>
<feature type="transmembrane region" description="Helical" evidence="6">
    <location>
        <begin position="477"/>
        <end position="498"/>
    </location>
</feature>
<dbReference type="GO" id="GO:0022857">
    <property type="term" value="F:transmembrane transporter activity"/>
    <property type="evidence" value="ECO:0007669"/>
    <property type="project" value="TreeGrafter"/>
</dbReference>
<dbReference type="InterPro" id="IPR003838">
    <property type="entry name" value="ABC3_permease_C"/>
</dbReference>
<keyword evidence="5 6" id="KW-0472">Membrane</keyword>
<keyword evidence="4 6" id="KW-1133">Transmembrane helix</keyword>
<feature type="transmembrane region" description="Helical" evidence="6">
    <location>
        <begin position="430"/>
        <end position="456"/>
    </location>
</feature>
<gene>
    <name evidence="9" type="ORF">SAMN04488109_0687</name>
</gene>